<dbReference type="PANTHER" id="PTHR12547:SF18">
    <property type="entry name" value="PROTEIN TIS11"/>
    <property type="match status" value="1"/>
</dbReference>
<dbReference type="Gene3D" id="3.30.1370.210">
    <property type="match status" value="1"/>
</dbReference>
<dbReference type="AlphaFoldDB" id="A0AB34K7N6"/>
<evidence type="ECO:0000256" key="1">
    <source>
        <dbReference type="ARBA" id="ARBA00022723"/>
    </source>
</evidence>
<evidence type="ECO:0000256" key="2">
    <source>
        <dbReference type="ARBA" id="ARBA00022737"/>
    </source>
</evidence>
<dbReference type="SUPFAM" id="SSF90229">
    <property type="entry name" value="CCCH zinc finger"/>
    <property type="match status" value="1"/>
</dbReference>
<evidence type="ECO:0000259" key="7">
    <source>
        <dbReference type="PROSITE" id="PS50103"/>
    </source>
</evidence>
<dbReference type="InterPro" id="IPR000571">
    <property type="entry name" value="Znf_CCCH"/>
</dbReference>
<keyword evidence="4 5" id="KW-0862">Zinc</keyword>
<keyword evidence="9" id="KW-1185">Reference proteome</keyword>
<keyword evidence="3 5" id="KW-0863">Zinc-finger</keyword>
<feature type="zinc finger region" description="C3H1-type" evidence="5">
    <location>
        <begin position="55"/>
        <end position="83"/>
    </location>
</feature>
<dbReference type="PROSITE" id="PS50103">
    <property type="entry name" value="ZF_C3H1"/>
    <property type="match status" value="4"/>
</dbReference>
<name>A0AB34K7N6_PRYPA</name>
<feature type="domain" description="C3H1-type" evidence="7">
    <location>
        <begin position="55"/>
        <end position="83"/>
    </location>
</feature>
<evidence type="ECO:0000256" key="6">
    <source>
        <dbReference type="SAM" id="MobiDB-lite"/>
    </source>
</evidence>
<feature type="zinc finger region" description="C3H1-type" evidence="5">
    <location>
        <begin position="188"/>
        <end position="215"/>
    </location>
</feature>
<dbReference type="GO" id="GO:0008270">
    <property type="term" value="F:zinc ion binding"/>
    <property type="evidence" value="ECO:0007669"/>
    <property type="project" value="UniProtKB-KW"/>
</dbReference>
<dbReference type="InterPro" id="IPR045877">
    <property type="entry name" value="ZFP36-like"/>
</dbReference>
<dbReference type="Proteomes" id="UP001515480">
    <property type="component" value="Unassembled WGS sequence"/>
</dbReference>
<dbReference type="GO" id="GO:0003729">
    <property type="term" value="F:mRNA binding"/>
    <property type="evidence" value="ECO:0007669"/>
    <property type="project" value="InterPro"/>
</dbReference>
<feature type="compositionally biased region" description="Basic and acidic residues" evidence="6">
    <location>
        <begin position="8"/>
        <end position="29"/>
    </location>
</feature>
<feature type="region of interest" description="Disordered" evidence="6">
    <location>
        <begin position="1"/>
        <end position="37"/>
    </location>
</feature>
<reference evidence="8 9" key="1">
    <citation type="journal article" date="2024" name="Science">
        <title>Giant polyketide synthase enzymes in the biosynthesis of giant marine polyether toxins.</title>
        <authorList>
            <person name="Fallon T.R."/>
            <person name="Shende V.V."/>
            <person name="Wierzbicki I.H."/>
            <person name="Pendleton A.L."/>
            <person name="Watervoot N.F."/>
            <person name="Auber R.P."/>
            <person name="Gonzalez D.J."/>
            <person name="Wisecaver J.H."/>
            <person name="Moore B.S."/>
        </authorList>
    </citation>
    <scope>NUCLEOTIDE SEQUENCE [LARGE SCALE GENOMIC DNA]</scope>
    <source>
        <strain evidence="8 9">12B1</strain>
    </source>
</reference>
<dbReference type="PANTHER" id="PTHR12547">
    <property type="entry name" value="CCCH ZINC FINGER/TIS11-RELATED"/>
    <property type="match status" value="1"/>
</dbReference>
<evidence type="ECO:0000256" key="5">
    <source>
        <dbReference type="PROSITE-ProRule" id="PRU00723"/>
    </source>
</evidence>
<evidence type="ECO:0000313" key="8">
    <source>
        <dbReference type="EMBL" id="KAL1528871.1"/>
    </source>
</evidence>
<evidence type="ECO:0000256" key="3">
    <source>
        <dbReference type="ARBA" id="ARBA00022771"/>
    </source>
</evidence>
<keyword evidence="1 5" id="KW-0479">Metal-binding</keyword>
<accession>A0AB34K7N6</accession>
<feature type="domain" description="C3H1-type" evidence="7">
    <location>
        <begin position="188"/>
        <end position="215"/>
    </location>
</feature>
<comment type="caution">
    <text evidence="8">The sequence shown here is derived from an EMBL/GenBank/DDBJ whole genome shotgun (WGS) entry which is preliminary data.</text>
</comment>
<organism evidence="8 9">
    <name type="scientific">Prymnesium parvum</name>
    <name type="common">Toxic golden alga</name>
    <dbReference type="NCBI Taxonomy" id="97485"/>
    <lineage>
        <taxon>Eukaryota</taxon>
        <taxon>Haptista</taxon>
        <taxon>Haptophyta</taxon>
        <taxon>Prymnesiophyceae</taxon>
        <taxon>Prymnesiales</taxon>
        <taxon>Prymnesiaceae</taxon>
        <taxon>Prymnesium</taxon>
    </lineage>
</organism>
<sequence length="432" mass="46198">MSEASAGVKREYHTEESPEDAAKRLRGDSPDEAPAFAEPPAAILDQAQQYEQGPPGETRICFPYLNRGMCNFGANCRFRHLSQDHPDAIADRVRTGHINKITAPPEQVEQVQQQLAQAGMPASSESTATARICFPFLNHGRCNHENCRFRHLPQDHPDAVADRMRTGAYDKIPAHVNPMIDQNPNSKLGETRICYTYLNRGACERPECIFRHLLPGHPDAVADRIKNGQGHKIPAYAKEALARVEAGPPPMAGPPQMPILPGGAYGAPPGAGFAGPPTGFGGGGRSMGGPMAGNGMGPDAMHYWQQQQYASAGGWEQMQQGYGAGYPGPQPGYPPPPFPPGVQAGGQYPPYGGHQHGGGPAPGGQRICFPFLNRGACERGAACRYRHLTPDHPDAVADRMRTGRAPPQHAPAMQQYAGCGVHGASMPASGSY</sequence>
<feature type="domain" description="C3H1-type" evidence="7">
    <location>
        <begin position="362"/>
        <end position="390"/>
    </location>
</feature>
<proteinExistence type="predicted"/>
<evidence type="ECO:0000313" key="9">
    <source>
        <dbReference type="Proteomes" id="UP001515480"/>
    </source>
</evidence>
<evidence type="ECO:0000256" key="4">
    <source>
        <dbReference type="ARBA" id="ARBA00022833"/>
    </source>
</evidence>
<gene>
    <name evidence="8" type="ORF">AB1Y20_010194</name>
</gene>
<feature type="zinc finger region" description="C3H1-type" evidence="5">
    <location>
        <begin position="127"/>
        <end position="154"/>
    </location>
</feature>
<dbReference type="SMART" id="SM00356">
    <property type="entry name" value="ZnF_C3H1"/>
    <property type="match status" value="4"/>
</dbReference>
<feature type="zinc finger region" description="C3H1-type" evidence="5">
    <location>
        <begin position="362"/>
        <end position="390"/>
    </location>
</feature>
<feature type="domain" description="C3H1-type" evidence="7">
    <location>
        <begin position="127"/>
        <end position="154"/>
    </location>
</feature>
<dbReference type="EMBL" id="JBGBPQ010000002">
    <property type="protein sequence ID" value="KAL1528871.1"/>
    <property type="molecule type" value="Genomic_DNA"/>
</dbReference>
<protein>
    <recommendedName>
        <fullName evidence="7">C3H1-type domain-containing protein</fullName>
    </recommendedName>
</protein>
<dbReference type="InterPro" id="IPR036855">
    <property type="entry name" value="Znf_CCCH_sf"/>
</dbReference>
<keyword evidence="2" id="KW-0677">Repeat</keyword>